<dbReference type="AlphaFoldDB" id="B3EK88"/>
<gene>
    <name evidence="2" type="ordered locus">Cphamn1_1594</name>
</gene>
<dbReference type="STRING" id="331678.Cphamn1_1594"/>
<dbReference type="eggNOG" id="COG1057">
    <property type="taxonomic scope" value="Bacteria"/>
</dbReference>
<evidence type="ECO:0000256" key="1">
    <source>
        <dbReference type="SAM" id="MobiDB-lite"/>
    </source>
</evidence>
<feature type="compositionally biased region" description="Basic and acidic residues" evidence="1">
    <location>
        <begin position="7"/>
        <end position="16"/>
    </location>
</feature>
<feature type="region of interest" description="Disordered" evidence="1">
    <location>
        <begin position="1"/>
        <end position="21"/>
    </location>
</feature>
<dbReference type="KEGG" id="cpb:Cphamn1_1594"/>
<protein>
    <recommendedName>
        <fullName evidence="3">Nicotinate-nucleotide adenylyltransferase</fullName>
    </recommendedName>
</protein>
<organism evidence="2">
    <name type="scientific">Chlorobium phaeobacteroides (strain BS1)</name>
    <dbReference type="NCBI Taxonomy" id="331678"/>
    <lineage>
        <taxon>Bacteria</taxon>
        <taxon>Pseudomonadati</taxon>
        <taxon>Chlorobiota</taxon>
        <taxon>Chlorobiia</taxon>
        <taxon>Chlorobiales</taxon>
        <taxon>Chlorobiaceae</taxon>
        <taxon>Chlorobium/Pelodictyon group</taxon>
        <taxon>Chlorobium</taxon>
    </lineage>
</organism>
<name>B3EK88_CHLPB</name>
<dbReference type="EMBL" id="CP001101">
    <property type="protein sequence ID" value="ACE04515.1"/>
    <property type="molecule type" value="Genomic_DNA"/>
</dbReference>
<reference evidence="2" key="1">
    <citation type="submission" date="2008-06" db="EMBL/GenBank/DDBJ databases">
        <title>Complete sequence of Chlorobium phaeobacteroides BS1.</title>
        <authorList>
            <consortium name="US DOE Joint Genome Institute"/>
            <person name="Lucas S."/>
            <person name="Copeland A."/>
            <person name="Lapidus A."/>
            <person name="Glavina del Rio T."/>
            <person name="Dalin E."/>
            <person name="Tice H."/>
            <person name="Bruce D."/>
            <person name="Goodwin L."/>
            <person name="Pitluck S."/>
            <person name="Schmutz J."/>
            <person name="Larimer F."/>
            <person name="Land M."/>
            <person name="Hauser L."/>
            <person name="Kyrpides N."/>
            <person name="Ovchinnikova G."/>
            <person name="Li T."/>
            <person name="Liu Z."/>
            <person name="Zhao F."/>
            <person name="Overmann J."/>
            <person name="Bryant D.A."/>
            <person name="Richardson P."/>
        </authorList>
    </citation>
    <scope>NUCLEOTIDE SEQUENCE [LARGE SCALE GENOMIC DNA]</scope>
    <source>
        <strain evidence="2">BS1</strain>
    </source>
</reference>
<accession>B3EK88</accession>
<proteinExistence type="predicted"/>
<dbReference type="HOGENOM" id="CLU_586308_0_0_10"/>
<evidence type="ECO:0008006" key="3">
    <source>
        <dbReference type="Google" id="ProtNLM"/>
    </source>
</evidence>
<sequence length="478" mass="54139">MAGSRLQKTEKTDMSPHKVLSPRQKALQINLDETIYGSFAEIGAGQEVARHFFQAGGAAGTIARTMSAYDMVMSDAMYGETGRYVSEERLISMLKTECSTLMQRLDMARGEKSRFFTYANTVTAKGYRGAGNYHGWTGIKFQQNPDEEPSQVVVHIKLLDNQNLFQQEAIGTFGVNLIHSCYFAYDSIEKFVRSLMDRLTNERIQIDAIKVNGPAFEHMDDRLLSLELVSKGFTDGIMFNAEGNVVQPTEELYKKNIVALRGSFRPPTLLNVEMLQKGAEQLRNNLPEDERKQVMTLAEISMNRLIERGAIDSTDFLARIDMLTSINQPVLISNFQHFHTLSHYLSGICRRRVAFMVRVHNLQDIFDEENYKDLDGGFLEAFGTMFGKNTKLYVYPEKADNGDRLLASDSVSLSARVKPLMEYFKNNNFIQDIKDFNPNVANIWSRKVVEKIEAGDPSWETMVPVSVAEAVKSSDLFR</sequence>
<evidence type="ECO:0000313" key="2">
    <source>
        <dbReference type="EMBL" id="ACE04515.1"/>
    </source>
</evidence>